<evidence type="ECO:0000313" key="2">
    <source>
        <dbReference type="EMBL" id="MET6998312.1"/>
    </source>
</evidence>
<dbReference type="EMBL" id="JBEXAC010000001">
    <property type="protein sequence ID" value="MET6998312.1"/>
    <property type="molecule type" value="Genomic_DNA"/>
</dbReference>
<protein>
    <submittedName>
        <fullName evidence="2">GNAT family N-acetyltransferase</fullName>
    </submittedName>
</protein>
<dbReference type="PANTHER" id="PTHR43233:SF1">
    <property type="entry name" value="FAMILY N-ACETYLTRANSFERASE, PUTATIVE (AFU_ORTHOLOGUE AFUA_6G03350)-RELATED"/>
    <property type="match status" value="1"/>
</dbReference>
<gene>
    <name evidence="2" type="ORF">ABR189_13075</name>
</gene>
<dbReference type="PROSITE" id="PS51186">
    <property type="entry name" value="GNAT"/>
    <property type="match status" value="1"/>
</dbReference>
<dbReference type="InterPro" id="IPR000182">
    <property type="entry name" value="GNAT_dom"/>
</dbReference>
<feature type="domain" description="N-acetyltransferase" evidence="1">
    <location>
        <begin position="11"/>
        <end position="142"/>
    </location>
</feature>
<evidence type="ECO:0000313" key="3">
    <source>
        <dbReference type="Proteomes" id="UP001549749"/>
    </source>
</evidence>
<sequence>MNILEVQQGDFTISTDKQKLDITLIHQFISNTYWAKDLPLNIMEDAIRGSMCFGIYHQHKQVGFARLITDMATFAYLADVFVIPEYRGQGLSKWLIKTITELPGLQLLRRWMLATADAHGLYQQFGFTQITNPERFMQKHNPDIYTQLKSSGSI</sequence>
<dbReference type="CDD" id="cd04301">
    <property type="entry name" value="NAT_SF"/>
    <property type="match status" value="1"/>
</dbReference>
<comment type="caution">
    <text evidence="2">The sequence shown here is derived from an EMBL/GenBank/DDBJ whole genome shotgun (WGS) entry which is preliminary data.</text>
</comment>
<dbReference type="Proteomes" id="UP001549749">
    <property type="component" value="Unassembled WGS sequence"/>
</dbReference>
<dbReference type="Gene3D" id="3.40.630.30">
    <property type="match status" value="1"/>
</dbReference>
<keyword evidence="3" id="KW-1185">Reference proteome</keyword>
<dbReference type="SUPFAM" id="SSF55729">
    <property type="entry name" value="Acyl-CoA N-acyltransferases (Nat)"/>
    <property type="match status" value="1"/>
</dbReference>
<dbReference type="InterPro" id="IPR053144">
    <property type="entry name" value="Acetyltransferase_Butenolide"/>
</dbReference>
<evidence type="ECO:0000259" key="1">
    <source>
        <dbReference type="PROSITE" id="PS51186"/>
    </source>
</evidence>
<name>A0ABV2T5K1_9BACT</name>
<dbReference type="Pfam" id="PF13508">
    <property type="entry name" value="Acetyltransf_7"/>
    <property type="match status" value="1"/>
</dbReference>
<organism evidence="2 3">
    <name type="scientific">Chitinophaga defluvii</name>
    <dbReference type="NCBI Taxonomy" id="3163343"/>
    <lineage>
        <taxon>Bacteria</taxon>
        <taxon>Pseudomonadati</taxon>
        <taxon>Bacteroidota</taxon>
        <taxon>Chitinophagia</taxon>
        <taxon>Chitinophagales</taxon>
        <taxon>Chitinophagaceae</taxon>
        <taxon>Chitinophaga</taxon>
    </lineage>
</organism>
<accession>A0ABV2T5K1</accession>
<reference evidence="2 3" key="1">
    <citation type="submission" date="2024-06" db="EMBL/GenBank/DDBJ databases">
        <title>Chitinophaga defluvii sp. nov., isolated from municipal sewage.</title>
        <authorList>
            <person name="Zhang L."/>
        </authorList>
    </citation>
    <scope>NUCLEOTIDE SEQUENCE [LARGE SCALE GENOMIC DNA]</scope>
    <source>
        <strain evidence="2 3">H8</strain>
    </source>
</reference>
<dbReference type="RefSeq" id="WP_354660947.1">
    <property type="nucleotide sequence ID" value="NZ_JBEXAC010000001.1"/>
</dbReference>
<proteinExistence type="predicted"/>
<dbReference type="InterPro" id="IPR016181">
    <property type="entry name" value="Acyl_CoA_acyltransferase"/>
</dbReference>
<dbReference type="PANTHER" id="PTHR43233">
    <property type="entry name" value="FAMILY N-ACETYLTRANSFERASE, PUTATIVE (AFU_ORTHOLOGUE AFUA_6G03350)-RELATED"/>
    <property type="match status" value="1"/>
</dbReference>